<dbReference type="EC" id="2.7.1.148" evidence="2"/>
<keyword evidence="3" id="KW-0808">Transferase</keyword>
<dbReference type="PANTHER" id="PTHR43527:SF2">
    <property type="entry name" value="4-DIPHOSPHOCYTIDYL-2-C-METHYL-D-ERYTHRITOL KINASE, CHLOROPLASTIC"/>
    <property type="match status" value="1"/>
</dbReference>
<dbReference type="SUPFAM" id="SSF54211">
    <property type="entry name" value="Ribosomal protein S5 domain 2-like"/>
    <property type="match status" value="1"/>
</dbReference>
<keyword evidence="6" id="KW-0067">ATP-binding</keyword>
<feature type="domain" description="GHMP kinase C-terminal" evidence="10">
    <location>
        <begin position="182"/>
        <end position="250"/>
    </location>
</feature>
<proteinExistence type="inferred from homology"/>
<keyword evidence="4" id="KW-0547">Nucleotide-binding</keyword>
<feature type="compositionally biased region" description="Basic and acidic residues" evidence="8">
    <location>
        <begin position="424"/>
        <end position="446"/>
    </location>
</feature>
<dbReference type="InterPro" id="IPR007170">
    <property type="entry name" value="SpoVG"/>
</dbReference>
<keyword evidence="5 12" id="KW-0418">Kinase</keyword>
<dbReference type="SUPFAM" id="SSF160537">
    <property type="entry name" value="SpoVG-like"/>
    <property type="match status" value="1"/>
</dbReference>
<evidence type="ECO:0000256" key="2">
    <source>
        <dbReference type="ARBA" id="ARBA00012052"/>
    </source>
</evidence>
<dbReference type="GO" id="GO:0030435">
    <property type="term" value="P:sporulation resulting in formation of a cellular spore"/>
    <property type="evidence" value="ECO:0007669"/>
    <property type="project" value="InterPro"/>
</dbReference>
<evidence type="ECO:0000256" key="8">
    <source>
        <dbReference type="SAM" id="MobiDB-lite"/>
    </source>
</evidence>
<dbReference type="InterPro" id="IPR020568">
    <property type="entry name" value="Ribosomal_Su5_D2-typ_SF"/>
</dbReference>
<organism evidence="11">
    <name type="scientific">Cladocopium goreaui</name>
    <dbReference type="NCBI Taxonomy" id="2562237"/>
    <lineage>
        <taxon>Eukaryota</taxon>
        <taxon>Sar</taxon>
        <taxon>Alveolata</taxon>
        <taxon>Dinophyceae</taxon>
        <taxon>Suessiales</taxon>
        <taxon>Symbiodiniaceae</taxon>
        <taxon>Cladocopium</taxon>
    </lineage>
</organism>
<evidence type="ECO:0000313" key="11">
    <source>
        <dbReference type="EMBL" id="CAI3972227.1"/>
    </source>
</evidence>
<dbReference type="Proteomes" id="UP001152797">
    <property type="component" value="Unassembled WGS sequence"/>
</dbReference>
<dbReference type="Gene3D" id="3.30.70.890">
    <property type="entry name" value="GHMP kinase, C-terminal domain"/>
    <property type="match status" value="1"/>
</dbReference>
<dbReference type="EMBL" id="CAMXCT030000001">
    <property type="protein sequence ID" value="CAL4759539.1"/>
    <property type="molecule type" value="Genomic_DNA"/>
</dbReference>
<dbReference type="AlphaFoldDB" id="A0A9P1BF31"/>
<dbReference type="Gene3D" id="3.30.1120.40">
    <property type="entry name" value="Stage V sporulation protein G"/>
    <property type="match status" value="1"/>
</dbReference>
<dbReference type="GO" id="GO:0050515">
    <property type="term" value="F:4-(cytidine 5'-diphospho)-2-C-methyl-D-erythritol kinase activity"/>
    <property type="evidence" value="ECO:0007669"/>
    <property type="project" value="UniProtKB-EC"/>
</dbReference>
<dbReference type="InterPro" id="IPR013750">
    <property type="entry name" value="GHMP_kinase_C_dom"/>
</dbReference>
<dbReference type="InterPro" id="IPR036554">
    <property type="entry name" value="GHMP_kinase_C_sf"/>
</dbReference>
<feature type="domain" description="GHMP kinase N-terminal" evidence="9">
    <location>
        <begin position="46"/>
        <end position="124"/>
    </location>
</feature>
<evidence type="ECO:0000256" key="1">
    <source>
        <dbReference type="ARBA" id="ARBA00009684"/>
    </source>
</evidence>
<evidence type="ECO:0000256" key="5">
    <source>
        <dbReference type="ARBA" id="ARBA00022777"/>
    </source>
</evidence>
<dbReference type="Pfam" id="PF04026">
    <property type="entry name" value="SpoVG"/>
    <property type="match status" value="1"/>
</dbReference>
<dbReference type="SUPFAM" id="SSF55060">
    <property type="entry name" value="GHMP Kinase, C-terminal domain"/>
    <property type="match status" value="1"/>
</dbReference>
<dbReference type="Gene3D" id="3.30.230.10">
    <property type="match status" value="1"/>
</dbReference>
<dbReference type="InterPro" id="IPR036751">
    <property type="entry name" value="SpoVG_sf"/>
</dbReference>
<dbReference type="InterPro" id="IPR004424">
    <property type="entry name" value="IspE"/>
</dbReference>
<evidence type="ECO:0000256" key="4">
    <source>
        <dbReference type="ARBA" id="ARBA00022741"/>
    </source>
</evidence>
<evidence type="ECO:0000256" key="3">
    <source>
        <dbReference type="ARBA" id="ARBA00022679"/>
    </source>
</evidence>
<reference evidence="12 13" key="2">
    <citation type="submission" date="2024-05" db="EMBL/GenBank/DDBJ databases">
        <authorList>
            <person name="Chen Y."/>
            <person name="Shah S."/>
            <person name="Dougan E. K."/>
            <person name="Thang M."/>
            <person name="Chan C."/>
        </authorList>
    </citation>
    <scope>NUCLEOTIDE SEQUENCE [LARGE SCALE GENOMIC DNA]</scope>
</reference>
<feature type="compositionally biased region" description="Basic and acidic residues" evidence="8">
    <location>
        <begin position="455"/>
        <end position="477"/>
    </location>
</feature>
<evidence type="ECO:0000256" key="7">
    <source>
        <dbReference type="ARBA" id="ARBA00032554"/>
    </source>
</evidence>
<comment type="similarity">
    <text evidence="1">Belongs to the GHMP kinase family. IspE subfamily.</text>
</comment>
<evidence type="ECO:0000313" key="13">
    <source>
        <dbReference type="Proteomes" id="UP001152797"/>
    </source>
</evidence>
<feature type="region of interest" description="Disordered" evidence="8">
    <location>
        <begin position="373"/>
        <end position="485"/>
    </location>
</feature>
<dbReference type="HAMAP" id="MF_00061">
    <property type="entry name" value="IspE"/>
    <property type="match status" value="1"/>
</dbReference>
<dbReference type="PANTHER" id="PTHR43527">
    <property type="entry name" value="4-DIPHOSPHOCYTIDYL-2-C-METHYL-D-ERYTHRITOL KINASE, CHLOROPLASTIC"/>
    <property type="match status" value="1"/>
</dbReference>
<dbReference type="GO" id="GO:0005524">
    <property type="term" value="F:ATP binding"/>
    <property type="evidence" value="ECO:0007669"/>
    <property type="project" value="UniProtKB-KW"/>
</dbReference>
<dbReference type="NCBIfam" id="TIGR00154">
    <property type="entry name" value="ispE"/>
    <property type="match status" value="1"/>
</dbReference>
<evidence type="ECO:0000313" key="12">
    <source>
        <dbReference type="EMBL" id="CAL4759539.1"/>
    </source>
</evidence>
<accession>A0A9P1BF31</accession>
<dbReference type="InterPro" id="IPR006204">
    <property type="entry name" value="GHMP_kinase_N_dom"/>
</dbReference>
<sequence>MVPIDLFDTLYFEETSTGRVELSVQEALGRRSQQARGDVLPEGADNLVVRALRLLQERTGCGRGLSVRLTKRIPLAAGLAGGSSDAAAALLAANRLWRLDLDRAELSCVAAELGSDIPFFLFRGAAICRGRGEKIEPVALPGALHFVVIRPPNGLSTAKVFGACRPADKAREVGPVVEAWSRGHIDSLGRRLHNRLQPIAAGLCEDIGRLEEEFSKLDVLGHQMSGSGTSYFGLCRNARHARRIAAQLSSSTIVEITEVRIKLMEDLSERLQAFCSITFDDAFVVRDLKIIEGSNGPFVAMPSRKLTVRCPKCGFKNHLRASYCNQCGTKVQNEHLAKDTDGRAKLYADIAHPINSECREMVQSRIIEAFQEEVERSKQPGYQSSYDDLDNDYEYGYAEEGHSSNSTPRPHFPQSGPKPQQETPAKEESDKPTNPEQKKSKVESAEPPKGPHQQTSREEKLSPKKLENDDKRSDDRGGFGAGILD</sequence>
<keyword evidence="13" id="KW-1185">Reference proteome</keyword>
<evidence type="ECO:0000256" key="6">
    <source>
        <dbReference type="ARBA" id="ARBA00022840"/>
    </source>
</evidence>
<protein>
    <recommendedName>
        <fullName evidence="2">4-(cytidine 5'-diphospho)-2-C-methyl-D-erythritol kinase</fullName>
        <ecNumber evidence="2">2.7.1.148</ecNumber>
    </recommendedName>
    <alternativeName>
        <fullName evidence="7">4-(cytidine-5'-diphospho)-2-C-methyl-D-erythritol kinase</fullName>
    </alternativeName>
</protein>
<evidence type="ECO:0000259" key="10">
    <source>
        <dbReference type="Pfam" id="PF08544"/>
    </source>
</evidence>
<reference evidence="11" key="1">
    <citation type="submission" date="2022-10" db="EMBL/GenBank/DDBJ databases">
        <authorList>
            <person name="Chen Y."/>
            <person name="Dougan E. K."/>
            <person name="Chan C."/>
            <person name="Rhodes N."/>
            <person name="Thang M."/>
        </authorList>
    </citation>
    <scope>NUCLEOTIDE SEQUENCE</scope>
</reference>
<dbReference type="Pfam" id="PF08544">
    <property type="entry name" value="GHMP_kinases_C"/>
    <property type="match status" value="1"/>
</dbReference>
<dbReference type="OrthoDB" id="3191556at2759"/>
<dbReference type="Pfam" id="PF00288">
    <property type="entry name" value="GHMP_kinases_N"/>
    <property type="match status" value="1"/>
</dbReference>
<dbReference type="EMBL" id="CAMXCT020000001">
    <property type="protein sequence ID" value="CAL1125602.1"/>
    <property type="molecule type" value="Genomic_DNA"/>
</dbReference>
<evidence type="ECO:0000259" key="9">
    <source>
        <dbReference type="Pfam" id="PF00288"/>
    </source>
</evidence>
<name>A0A9P1BF31_9DINO</name>
<dbReference type="InterPro" id="IPR014721">
    <property type="entry name" value="Ribsml_uS5_D2-typ_fold_subgr"/>
</dbReference>
<gene>
    <name evidence="11" type="ORF">C1SCF055_LOCUS817</name>
</gene>
<comment type="caution">
    <text evidence="11">The sequence shown here is derived from an EMBL/GenBank/DDBJ whole genome shotgun (WGS) entry which is preliminary data.</text>
</comment>
<dbReference type="EMBL" id="CAMXCT010000001">
    <property type="protein sequence ID" value="CAI3972227.1"/>
    <property type="molecule type" value="Genomic_DNA"/>
</dbReference>
<dbReference type="GO" id="GO:0016114">
    <property type="term" value="P:terpenoid biosynthetic process"/>
    <property type="evidence" value="ECO:0007669"/>
    <property type="project" value="InterPro"/>
</dbReference>